<name>A0A8C2YRF9_CHILA</name>
<accession>A0A8C2YRF9</accession>
<dbReference type="GO" id="GO:0051018">
    <property type="term" value="F:protein kinase A binding"/>
    <property type="evidence" value="ECO:0007669"/>
    <property type="project" value="Ensembl"/>
</dbReference>
<gene>
    <name evidence="2" type="primary">AKAIN1</name>
</gene>
<protein>
    <submittedName>
        <fullName evidence="2">A-kinase anchor inhibitor 1</fullName>
    </submittedName>
</protein>
<dbReference type="AlphaFoldDB" id="A0A8C2YRF9"/>
<dbReference type="Proteomes" id="UP000694398">
    <property type="component" value="Unassembled WGS sequence"/>
</dbReference>
<evidence type="ECO:0000313" key="3">
    <source>
        <dbReference type="Proteomes" id="UP000694398"/>
    </source>
</evidence>
<reference evidence="2" key="1">
    <citation type="submission" date="2025-08" db="UniProtKB">
        <authorList>
            <consortium name="Ensembl"/>
        </authorList>
    </citation>
    <scope>IDENTIFICATION</scope>
</reference>
<dbReference type="GeneTree" id="ENSGT00560000078638"/>
<proteinExistence type="predicted"/>
<feature type="compositionally biased region" description="Basic and acidic residues" evidence="1">
    <location>
        <begin position="1"/>
        <end position="24"/>
    </location>
</feature>
<feature type="region of interest" description="Disordered" evidence="1">
    <location>
        <begin position="1"/>
        <end position="28"/>
    </location>
</feature>
<reference evidence="2" key="2">
    <citation type="submission" date="2025-09" db="UniProtKB">
        <authorList>
            <consortium name="Ensembl"/>
        </authorList>
    </citation>
    <scope>IDENTIFICATION</scope>
</reference>
<dbReference type="GO" id="GO:0008104">
    <property type="term" value="P:intracellular protein localization"/>
    <property type="evidence" value="ECO:0007669"/>
    <property type="project" value="Ensembl"/>
</dbReference>
<evidence type="ECO:0000313" key="2">
    <source>
        <dbReference type="Ensembl" id="ENSCLAP00000017861.1"/>
    </source>
</evidence>
<dbReference type="GO" id="GO:0031333">
    <property type="term" value="P:negative regulation of protein-containing complex assembly"/>
    <property type="evidence" value="ECO:0007669"/>
    <property type="project" value="Ensembl"/>
</dbReference>
<feature type="compositionally biased region" description="Basic and acidic residues" evidence="1">
    <location>
        <begin position="46"/>
        <end position="60"/>
    </location>
</feature>
<dbReference type="GO" id="GO:0005829">
    <property type="term" value="C:cytosol"/>
    <property type="evidence" value="ECO:0007669"/>
    <property type="project" value="Ensembl"/>
</dbReference>
<keyword evidence="3" id="KW-1185">Reference proteome</keyword>
<evidence type="ECO:0000256" key="1">
    <source>
        <dbReference type="SAM" id="MobiDB-lite"/>
    </source>
</evidence>
<feature type="region of interest" description="Disordered" evidence="1">
    <location>
        <begin position="43"/>
        <end position="76"/>
    </location>
</feature>
<organism evidence="2 3">
    <name type="scientific">Chinchilla lanigera</name>
    <name type="common">Long-tailed chinchilla</name>
    <name type="synonym">Chinchilla villidera</name>
    <dbReference type="NCBI Taxonomy" id="34839"/>
    <lineage>
        <taxon>Eukaryota</taxon>
        <taxon>Metazoa</taxon>
        <taxon>Chordata</taxon>
        <taxon>Craniata</taxon>
        <taxon>Vertebrata</taxon>
        <taxon>Euteleostomi</taxon>
        <taxon>Mammalia</taxon>
        <taxon>Eutheria</taxon>
        <taxon>Euarchontoglires</taxon>
        <taxon>Glires</taxon>
        <taxon>Rodentia</taxon>
        <taxon>Hystricomorpha</taxon>
        <taxon>Chinchillidae</taxon>
        <taxon>Chinchilla</taxon>
    </lineage>
</organism>
<dbReference type="Ensembl" id="ENSCLAT00000018039.1">
    <property type="protein sequence ID" value="ENSCLAP00000017861.1"/>
    <property type="gene ID" value="ENSCLAG00000012253.1"/>
</dbReference>
<sequence>MSVQHPRERGTAGEKAGSEPEEVKLQNASRQIVQTAILQAVQQVSRESRRGDDRASDSRGRCQLGVRELPKKRDVK</sequence>
<dbReference type="GO" id="GO:0065003">
    <property type="term" value="P:protein-containing complex assembly"/>
    <property type="evidence" value="ECO:0007669"/>
    <property type="project" value="Ensembl"/>
</dbReference>